<keyword evidence="3" id="KW-1185">Reference proteome</keyword>
<dbReference type="OrthoDB" id="9797976at2"/>
<dbReference type="InterPro" id="IPR007563">
    <property type="entry name" value="DUF554"/>
</dbReference>
<keyword evidence="1" id="KW-1133">Transmembrane helix</keyword>
<feature type="transmembrane region" description="Helical" evidence="1">
    <location>
        <begin position="141"/>
        <end position="163"/>
    </location>
</feature>
<name>A0A0F5I320_BACTR</name>
<dbReference type="STRING" id="1221996.QY95_02365"/>
<dbReference type="PANTHER" id="PTHR36111:SF2">
    <property type="entry name" value="INNER MEMBRANE PROTEIN"/>
    <property type="match status" value="1"/>
</dbReference>
<feature type="transmembrane region" description="Helical" evidence="1">
    <location>
        <begin position="183"/>
        <end position="208"/>
    </location>
</feature>
<dbReference type="PANTHER" id="PTHR36111">
    <property type="entry name" value="INNER MEMBRANE PROTEIN-RELATED"/>
    <property type="match status" value="1"/>
</dbReference>
<comment type="caution">
    <text evidence="2">The sequence shown here is derived from an EMBL/GenBank/DDBJ whole genome shotgun (WGS) entry which is preliminary data.</text>
</comment>
<feature type="transmembrane region" description="Helical" evidence="1">
    <location>
        <begin position="97"/>
        <end position="121"/>
    </location>
</feature>
<dbReference type="EMBL" id="JWIR02000041">
    <property type="protein sequence ID" value="KKB39517.1"/>
    <property type="molecule type" value="Genomic_DNA"/>
</dbReference>
<keyword evidence="1" id="KW-0812">Transmembrane</keyword>
<feature type="transmembrane region" description="Helical" evidence="1">
    <location>
        <begin position="30"/>
        <end position="50"/>
    </location>
</feature>
<gene>
    <name evidence="2" type="ORF">QY95_02365</name>
</gene>
<dbReference type="RefSeq" id="WP_040047907.1">
    <property type="nucleotide sequence ID" value="NZ_JWIR02000041.1"/>
</dbReference>
<evidence type="ECO:0000313" key="3">
    <source>
        <dbReference type="Proteomes" id="UP000031563"/>
    </source>
</evidence>
<feature type="transmembrane region" description="Helical" evidence="1">
    <location>
        <begin position="56"/>
        <end position="76"/>
    </location>
</feature>
<sequence length="234" mass="24468">MVLFGSIVNGLTIVMGALLGKVLHRIPEGIKGTVMQAIGLAVVVLGLQMGLTSENFLTVIISLVIGAAIGEVCTLDDRLNKVGLWLERRVGKPTDETSIAQGFVTATLIFVIGAMGIIGALDSGLRDNHEVLLTKAIIDGVTALILTTTLGMGVIFSAVPVVLYEGGIALFATQIDRLVPQAWLDAFIVEMTAAGGIMILAIGLNLLGLTKIKVANLLPSLIVVGVIITIQHLL</sequence>
<reference evidence="2" key="1">
    <citation type="submission" date="2015-02" db="EMBL/GenBank/DDBJ databases">
        <title>Genome Assembly of Bacillaceae bacterium MTCC 8252.</title>
        <authorList>
            <person name="Verma A."/>
            <person name="Khatri I."/>
            <person name="Mual P."/>
            <person name="Subramanian S."/>
            <person name="Krishnamurthi S."/>
        </authorList>
    </citation>
    <scope>NUCLEOTIDE SEQUENCE [LARGE SCALE GENOMIC DNA]</scope>
    <source>
        <strain evidence="2">MTCC 8252</strain>
    </source>
</reference>
<dbReference type="AlphaFoldDB" id="A0A0F5I320"/>
<keyword evidence="1" id="KW-0472">Membrane</keyword>
<evidence type="ECO:0000256" key="1">
    <source>
        <dbReference type="SAM" id="Phobius"/>
    </source>
</evidence>
<evidence type="ECO:0000313" key="2">
    <source>
        <dbReference type="EMBL" id="KKB39517.1"/>
    </source>
</evidence>
<protein>
    <submittedName>
        <fullName evidence="2">Membrane protein</fullName>
    </submittedName>
</protein>
<feature type="transmembrane region" description="Helical" evidence="1">
    <location>
        <begin position="214"/>
        <end position="233"/>
    </location>
</feature>
<feature type="transmembrane region" description="Helical" evidence="1">
    <location>
        <begin position="6"/>
        <end position="23"/>
    </location>
</feature>
<proteinExistence type="predicted"/>
<dbReference type="Proteomes" id="UP000031563">
    <property type="component" value="Unassembled WGS sequence"/>
</dbReference>
<organism evidence="2 3">
    <name type="scientific">Bacillus thermotolerans</name>
    <name type="common">Quasibacillus thermotolerans</name>
    <dbReference type="NCBI Taxonomy" id="1221996"/>
    <lineage>
        <taxon>Bacteria</taxon>
        <taxon>Bacillati</taxon>
        <taxon>Bacillota</taxon>
        <taxon>Bacilli</taxon>
        <taxon>Bacillales</taxon>
        <taxon>Bacillaceae</taxon>
        <taxon>Bacillus</taxon>
    </lineage>
</organism>
<dbReference type="Pfam" id="PF04474">
    <property type="entry name" value="DUF554"/>
    <property type="match status" value="1"/>
</dbReference>
<accession>A0A0F5I320</accession>